<dbReference type="Proteomes" id="UP000655225">
    <property type="component" value="Unassembled WGS sequence"/>
</dbReference>
<dbReference type="AlphaFoldDB" id="A0A835DVQ2"/>
<organism evidence="1 2">
    <name type="scientific">Tetracentron sinense</name>
    <name type="common">Spur-leaf</name>
    <dbReference type="NCBI Taxonomy" id="13715"/>
    <lineage>
        <taxon>Eukaryota</taxon>
        <taxon>Viridiplantae</taxon>
        <taxon>Streptophyta</taxon>
        <taxon>Embryophyta</taxon>
        <taxon>Tracheophyta</taxon>
        <taxon>Spermatophyta</taxon>
        <taxon>Magnoliopsida</taxon>
        <taxon>Trochodendrales</taxon>
        <taxon>Trochodendraceae</taxon>
        <taxon>Tetracentron</taxon>
    </lineage>
</organism>
<proteinExistence type="predicted"/>
<evidence type="ECO:0000313" key="2">
    <source>
        <dbReference type="Proteomes" id="UP000655225"/>
    </source>
</evidence>
<name>A0A835DVQ2_TETSI</name>
<gene>
    <name evidence="1" type="ORF">HHK36_002136</name>
</gene>
<protein>
    <submittedName>
        <fullName evidence="1">Uncharacterized protein</fullName>
    </submittedName>
</protein>
<sequence>MLHHLTSYISLSLYISISYTHYFFRYESLSFVSASCLCPTIHSSKNSCRSEKFRRSLCRKTASLSPVPGRHWPGQRYSVGEAKGSYRIKSITQQAIILSDDIITKERTWFDQPQLRWSGSNWFPYESGLRTSEHVKEMTSGKGGRDQREAYN</sequence>
<reference evidence="1 2" key="1">
    <citation type="submission" date="2020-04" db="EMBL/GenBank/DDBJ databases">
        <title>Plant Genome Project.</title>
        <authorList>
            <person name="Zhang R.-G."/>
        </authorList>
    </citation>
    <scope>NUCLEOTIDE SEQUENCE [LARGE SCALE GENOMIC DNA]</scope>
    <source>
        <strain evidence="1">YNK0</strain>
        <tissue evidence="1">Leaf</tissue>
    </source>
</reference>
<keyword evidence="2" id="KW-1185">Reference proteome</keyword>
<accession>A0A835DVQ2</accession>
<dbReference type="EMBL" id="JABCRI010000001">
    <property type="protein sequence ID" value="KAF8414137.1"/>
    <property type="molecule type" value="Genomic_DNA"/>
</dbReference>
<evidence type="ECO:0000313" key="1">
    <source>
        <dbReference type="EMBL" id="KAF8414137.1"/>
    </source>
</evidence>
<comment type="caution">
    <text evidence="1">The sequence shown here is derived from an EMBL/GenBank/DDBJ whole genome shotgun (WGS) entry which is preliminary data.</text>
</comment>